<organism evidence="2">
    <name type="scientific">bioreactor metagenome</name>
    <dbReference type="NCBI Taxonomy" id="1076179"/>
    <lineage>
        <taxon>unclassified sequences</taxon>
        <taxon>metagenomes</taxon>
        <taxon>ecological metagenomes</taxon>
    </lineage>
</organism>
<dbReference type="EMBL" id="VSSQ01014576">
    <property type="protein sequence ID" value="MPM53952.1"/>
    <property type="molecule type" value="Genomic_DNA"/>
</dbReference>
<reference evidence="2" key="1">
    <citation type="submission" date="2019-08" db="EMBL/GenBank/DDBJ databases">
        <authorList>
            <person name="Kucharzyk K."/>
            <person name="Murdoch R.W."/>
            <person name="Higgins S."/>
            <person name="Loffler F."/>
        </authorList>
    </citation>
    <scope>NUCLEOTIDE SEQUENCE</scope>
</reference>
<dbReference type="InterPro" id="IPR021778">
    <property type="entry name" value="Se/S_carrier-like"/>
</dbReference>
<proteinExistence type="predicted"/>
<sequence>MNQYIATFHTHLAALTTARALGAEGIAAKMMPVPRKLSSSCGTCVRYEAGEACLPAMDADVERVYEIGAEDRFTLLMENK</sequence>
<evidence type="ECO:0000313" key="2">
    <source>
        <dbReference type="EMBL" id="MPM53952.1"/>
    </source>
</evidence>
<gene>
    <name evidence="2" type="ORF">SDC9_100724</name>
</gene>
<accession>A0A645AL40</accession>
<dbReference type="AlphaFoldDB" id="A0A645AL40"/>
<protein>
    <recommendedName>
        <fullName evidence="1">Putative Se/S carrier protein-like domain-containing protein</fullName>
    </recommendedName>
</protein>
<feature type="domain" description="Putative Se/S carrier protein-like" evidence="1">
    <location>
        <begin position="3"/>
        <end position="50"/>
    </location>
</feature>
<name>A0A645AL40_9ZZZZ</name>
<comment type="caution">
    <text evidence="2">The sequence shown here is derived from an EMBL/GenBank/DDBJ whole genome shotgun (WGS) entry which is preliminary data.</text>
</comment>
<dbReference type="Pfam" id="PF11823">
    <property type="entry name" value="Se_S_carrier"/>
    <property type="match status" value="1"/>
</dbReference>
<evidence type="ECO:0000259" key="1">
    <source>
        <dbReference type="Pfam" id="PF11823"/>
    </source>
</evidence>